<evidence type="ECO:0000313" key="1">
    <source>
        <dbReference type="EMBL" id="PIZ94083.1"/>
    </source>
</evidence>
<organism evidence="1 2">
    <name type="scientific">Candidatus Magasanikbacteria bacterium CG_4_10_14_0_2_um_filter_41_31</name>
    <dbReference type="NCBI Taxonomy" id="1974639"/>
    <lineage>
        <taxon>Bacteria</taxon>
        <taxon>Candidatus Magasanikiibacteriota</taxon>
    </lineage>
</organism>
<gene>
    <name evidence="1" type="ORF">COX83_00170</name>
</gene>
<sequence length="403" mass="44734">MTGNPDASSLPHHEILKLMKREQPKNEPLILSDGLQTIQFLRNVDGTVHLTYETKGGKKMNCMVREDLSSQDGSSVSLQDEKTGKVFSVGFKGILERTETNHNIGEFTAEETEDFNQKFTPNFDEDPGDIQRRNELEKHGEKLTLPDDESAALLPDLNEDPQERVDAIAHQQKVIKEMEILPIISGSKNTTVHVKRKLPPKTKNSIKLSDQVLEDEQILEENNAIEEAAYVPEEQERIDKKIAKKGYDVASETGKLKHGLGKQVAEGVGNILTNTADAVTNTMYRGKTVATEKGKWAKTADKINSGEDEALTSKTAKRDAKETDRLRKQIHQEGFDQDSETITLPKSPAITAVEAVGDGLGKILNAGEKAIFEGKTITLPEEDNTTQAPKKNPSFWKRILGRT</sequence>
<proteinExistence type="predicted"/>
<protein>
    <submittedName>
        <fullName evidence="1">Uncharacterized protein</fullName>
    </submittedName>
</protein>
<dbReference type="EMBL" id="PFPI01000002">
    <property type="protein sequence ID" value="PIZ94083.1"/>
    <property type="molecule type" value="Genomic_DNA"/>
</dbReference>
<reference evidence="2" key="1">
    <citation type="submission" date="2017-09" db="EMBL/GenBank/DDBJ databases">
        <title>Depth-based differentiation of microbial function through sediment-hosted aquifers and enrichment of novel symbionts in the deep terrestrial subsurface.</title>
        <authorList>
            <person name="Probst A.J."/>
            <person name="Ladd B."/>
            <person name="Jarett J.K."/>
            <person name="Geller-Mcgrath D.E."/>
            <person name="Sieber C.M.K."/>
            <person name="Emerson J.B."/>
            <person name="Anantharaman K."/>
            <person name="Thomas B.C."/>
            <person name="Malmstrom R."/>
            <person name="Stieglmeier M."/>
            <person name="Klingl A."/>
            <person name="Woyke T."/>
            <person name="Ryan C.M."/>
            <person name="Banfield J.F."/>
        </authorList>
    </citation>
    <scope>NUCLEOTIDE SEQUENCE [LARGE SCALE GENOMIC DNA]</scope>
</reference>
<dbReference type="AlphaFoldDB" id="A0A2M7V618"/>
<name>A0A2M7V618_9BACT</name>
<comment type="caution">
    <text evidence="1">The sequence shown here is derived from an EMBL/GenBank/DDBJ whole genome shotgun (WGS) entry which is preliminary data.</text>
</comment>
<evidence type="ECO:0000313" key="2">
    <source>
        <dbReference type="Proteomes" id="UP000230078"/>
    </source>
</evidence>
<dbReference type="Proteomes" id="UP000230078">
    <property type="component" value="Unassembled WGS sequence"/>
</dbReference>
<accession>A0A2M7V618</accession>